<dbReference type="InterPro" id="IPR046351">
    <property type="entry name" value="UTP4"/>
</dbReference>
<dbReference type="EMBL" id="DS985241">
    <property type="protein sequence ID" value="EDV29909.1"/>
    <property type="molecule type" value="Genomic_DNA"/>
</dbReference>
<gene>
    <name evidence="3" type="ORF">TRIADDRAFT_52806</name>
</gene>
<dbReference type="RefSeq" id="XP_002109111.1">
    <property type="nucleotide sequence ID" value="XM_002109075.1"/>
</dbReference>
<dbReference type="Proteomes" id="UP000009022">
    <property type="component" value="Unassembled WGS sequence"/>
</dbReference>
<keyword evidence="1" id="KW-0853">WD repeat</keyword>
<dbReference type="GO" id="GO:0030686">
    <property type="term" value="C:90S preribosome"/>
    <property type="evidence" value="ECO:0007669"/>
    <property type="project" value="InterPro"/>
</dbReference>
<dbReference type="GeneID" id="6750325"/>
<name>B3RKK6_TRIAD</name>
<dbReference type="PANTHER" id="PTHR44163:SF1">
    <property type="entry name" value="U3 SMALL NUCLEOLAR RNA-ASSOCIATED PROTEIN 4 HOMOLOG"/>
    <property type="match status" value="1"/>
</dbReference>
<feature type="domain" description="RSE1/DDB1/CPSF1 second beta-propeller" evidence="2">
    <location>
        <begin position="400"/>
        <end position="531"/>
    </location>
</feature>
<proteinExistence type="predicted"/>
<evidence type="ECO:0000256" key="1">
    <source>
        <dbReference type="PROSITE-ProRule" id="PRU00221"/>
    </source>
</evidence>
<dbReference type="PANTHER" id="PTHR44163">
    <property type="entry name" value="U3 SMALL NUCLEOLAR RNA-ASSOCIATED PROTEIN 4 HOMOLOG"/>
    <property type="match status" value="1"/>
</dbReference>
<dbReference type="GO" id="GO:0032040">
    <property type="term" value="C:small-subunit processome"/>
    <property type="evidence" value="ECO:0000318"/>
    <property type="project" value="GO_Central"/>
</dbReference>
<dbReference type="InParanoid" id="B3RKK6"/>
<dbReference type="SUPFAM" id="SSF50998">
    <property type="entry name" value="Quinoprotein alcohol dehydrogenase-like"/>
    <property type="match status" value="1"/>
</dbReference>
<dbReference type="GO" id="GO:0034455">
    <property type="term" value="C:t-UTP complex"/>
    <property type="evidence" value="ECO:0000318"/>
    <property type="project" value="GO_Central"/>
</dbReference>
<dbReference type="AlphaFoldDB" id="B3RKK6"/>
<dbReference type="PhylomeDB" id="B3RKK6"/>
<reference evidence="3 4" key="1">
    <citation type="journal article" date="2008" name="Nature">
        <title>The Trichoplax genome and the nature of placozoans.</title>
        <authorList>
            <person name="Srivastava M."/>
            <person name="Begovic E."/>
            <person name="Chapman J."/>
            <person name="Putnam N.H."/>
            <person name="Hellsten U."/>
            <person name="Kawashima T."/>
            <person name="Kuo A."/>
            <person name="Mitros T."/>
            <person name="Salamov A."/>
            <person name="Carpenter M.L."/>
            <person name="Signorovitch A.Y."/>
            <person name="Moreno M.A."/>
            <person name="Kamm K."/>
            <person name="Grimwood J."/>
            <person name="Schmutz J."/>
            <person name="Shapiro H."/>
            <person name="Grigoriev I.V."/>
            <person name="Buss L.W."/>
            <person name="Schierwater B."/>
            <person name="Dellaporta S.L."/>
            <person name="Rokhsar D.S."/>
        </authorList>
    </citation>
    <scope>NUCLEOTIDE SEQUENCE [LARGE SCALE GENOMIC DNA]</scope>
    <source>
        <strain evidence="3 4">Grell-BS-1999</strain>
    </source>
</reference>
<dbReference type="OMA" id="LESHCNH"/>
<keyword evidence="4" id="KW-1185">Reference proteome</keyword>
<dbReference type="InterPro" id="IPR001680">
    <property type="entry name" value="WD40_rpt"/>
</dbReference>
<dbReference type="FunCoup" id="B3RKK6">
    <property type="interactions" value="1507"/>
</dbReference>
<feature type="repeat" description="WD" evidence="1">
    <location>
        <begin position="182"/>
        <end position="216"/>
    </location>
</feature>
<evidence type="ECO:0000313" key="3">
    <source>
        <dbReference type="EMBL" id="EDV29909.1"/>
    </source>
</evidence>
<accession>B3RKK6</accession>
<dbReference type="CTD" id="6750325"/>
<organism evidence="3 4">
    <name type="scientific">Trichoplax adhaerens</name>
    <name type="common">Trichoplax reptans</name>
    <dbReference type="NCBI Taxonomy" id="10228"/>
    <lineage>
        <taxon>Eukaryota</taxon>
        <taxon>Metazoa</taxon>
        <taxon>Placozoa</taxon>
        <taxon>Uniplacotomia</taxon>
        <taxon>Trichoplacea</taxon>
        <taxon>Trichoplacidae</taxon>
        <taxon>Trichoplax</taxon>
    </lineage>
</organism>
<dbReference type="InterPro" id="IPR015943">
    <property type="entry name" value="WD40/YVTN_repeat-like_dom_sf"/>
</dbReference>
<evidence type="ECO:0000259" key="2">
    <source>
        <dbReference type="Pfam" id="PF23726"/>
    </source>
</evidence>
<dbReference type="OrthoDB" id="8883818at2759"/>
<dbReference type="InterPro" id="IPR011047">
    <property type="entry name" value="Quinoprotein_ADH-like_sf"/>
</dbReference>
<dbReference type="GO" id="GO:0000462">
    <property type="term" value="P:maturation of SSU-rRNA from tricistronic rRNA transcript (SSU-rRNA, 5.8S rRNA, LSU-rRNA)"/>
    <property type="evidence" value="ECO:0000318"/>
    <property type="project" value="GO_Central"/>
</dbReference>
<dbReference type="KEGG" id="tad:TRIADDRAFT_52806"/>
<dbReference type="InterPro" id="IPR058543">
    <property type="entry name" value="Beta-prop_RSE1/DDB1/CPSF1_2nd"/>
</dbReference>
<sequence>MCGVVTMDSRRLHYPGYLALVLIMESDRNQANAGKCNQMVHRARFMQFIPQSIEWIAVDEVEKPFKLALARSDGSIEIWRYLDRWFQEGVIPGITGTSLRSLLWINGRLYSAGLHGSIAEWDIKRLRMKASTASGAGSIWCMACNHSKTTLAIGCQDGSVRLFAVDPELALEKVFIRLECQVVSLAWSYDDDVIVTGTDKSMMWIWDVSTGTSKMRITLDEFQKKSTVVWAVTIMKDKTIISADSLGKIQFWNGNFGTLISAFQCHQADALTLCLNKDSKSVKWVRSGFSTRGHTHDVNSLAMAEIKTDNWVVISGGVDGSLVMHKSHAFGLKPPIKVVPFPQYPVVSHAAKNNIVLYQKQRSLQFWSLGSAERPAVKSAHRMCFTSDDCKLIIATTNGIIQVLELRPEGVSLQLEYNIQNDIEDFGPGVSLCCSCDTNLVAYADSSGQIFVFDVSEEEKYCEVPRFDAQPACVSFQPDSHILAIACVNNQIQLYDCDEKELTQWSKECIMRSMPKDWYKSEVMVHITFDPSNSSRIMLHDCKALYFIDLVKPIPSVDAVLSSKKRKRKRSKAVSDLSPVADNFVIYDRYKLILHADYLSDGSIYVVEIPPFSMLESLPPVLERKVFGT</sequence>
<protein>
    <recommendedName>
        <fullName evidence="2">RSE1/DDB1/CPSF1 second beta-propeller domain-containing protein</fullName>
    </recommendedName>
</protein>
<dbReference type="STRING" id="10228.B3RKK6"/>
<dbReference type="Gene3D" id="2.130.10.10">
    <property type="entry name" value="YVTN repeat-like/Quinoprotein amine dehydrogenase"/>
    <property type="match status" value="3"/>
</dbReference>
<evidence type="ECO:0000313" key="4">
    <source>
        <dbReference type="Proteomes" id="UP000009022"/>
    </source>
</evidence>
<dbReference type="eggNOG" id="KOG2048">
    <property type="taxonomic scope" value="Eukaryota"/>
</dbReference>
<dbReference type="PROSITE" id="PS50082">
    <property type="entry name" value="WD_REPEATS_2"/>
    <property type="match status" value="1"/>
</dbReference>
<dbReference type="Pfam" id="PF00400">
    <property type="entry name" value="WD40"/>
    <property type="match status" value="2"/>
</dbReference>
<dbReference type="HOGENOM" id="CLU_002392_3_0_1"/>
<dbReference type="SMART" id="SM00320">
    <property type="entry name" value="WD40"/>
    <property type="match status" value="7"/>
</dbReference>
<dbReference type="Pfam" id="PF23726">
    <property type="entry name" value="Beta-prop_RSE1_2nd"/>
    <property type="match status" value="1"/>
</dbReference>